<gene>
    <name evidence="1" type="ORF">S06H3_10218</name>
</gene>
<name>X1KH59_9ZZZZ</name>
<sequence>MKEQTVKVSGVHYQKIKALSDQTGTSLKETVNTLFAEGLDVAENAGKVIAKNPEALAKVQKDLAKMKEGQADILDRLEGVEVVVDELEGEEALEPGEVKPEKFEVKPPSVKREDVDGYEYHCVGCGAQLTGKPGTCPGCGEKLDWNHLQTTQEDEGKESTGGGVTPWLVGGFLLLLALAARGRAGGNNGTI</sequence>
<proteinExistence type="predicted"/>
<evidence type="ECO:0000313" key="1">
    <source>
        <dbReference type="EMBL" id="GAI06008.1"/>
    </source>
</evidence>
<dbReference type="AlphaFoldDB" id="X1KH59"/>
<dbReference type="EMBL" id="BARV01004692">
    <property type="protein sequence ID" value="GAI06008.1"/>
    <property type="molecule type" value="Genomic_DNA"/>
</dbReference>
<organism evidence="1">
    <name type="scientific">marine sediment metagenome</name>
    <dbReference type="NCBI Taxonomy" id="412755"/>
    <lineage>
        <taxon>unclassified sequences</taxon>
        <taxon>metagenomes</taxon>
        <taxon>ecological metagenomes</taxon>
    </lineage>
</organism>
<comment type="caution">
    <text evidence="1">The sequence shown here is derived from an EMBL/GenBank/DDBJ whole genome shotgun (WGS) entry which is preliminary data.</text>
</comment>
<protein>
    <submittedName>
        <fullName evidence="1">Uncharacterized protein</fullName>
    </submittedName>
</protein>
<reference evidence="1" key="1">
    <citation type="journal article" date="2014" name="Front. Microbiol.">
        <title>High frequency of phylogenetically diverse reductive dehalogenase-homologous genes in deep subseafloor sedimentary metagenomes.</title>
        <authorList>
            <person name="Kawai M."/>
            <person name="Futagami T."/>
            <person name="Toyoda A."/>
            <person name="Takaki Y."/>
            <person name="Nishi S."/>
            <person name="Hori S."/>
            <person name="Arai W."/>
            <person name="Tsubouchi T."/>
            <person name="Morono Y."/>
            <person name="Uchiyama I."/>
            <person name="Ito T."/>
            <person name="Fujiyama A."/>
            <person name="Inagaki F."/>
            <person name="Takami H."/>
        </authorList>
    </citation>
    <scope>NUCLEOTIDE SEQUENCE</scope>
    <source>
        <strain evidence="1">Expedition CK06-06</strain>
    </source>
</reference>
<accession>X1KH59</accession>